<name>A0AAE4MKU7_9EURY</name>
<comment type="caution">
    <text evidence="1">The sequence shown here is derived from an EMBL/GenBank/DDBJ whole genome shotgun (WGS) entry which is preliminary data.</text>
</comment>
<gene>
    <name evidence="1" type="ORF">MsAg5_08410</name>
</gene>
<evidence type="ECO:0000313" key="2">
    <source>
        <dbReference type="Proteomes" id="UP001271789"/>
    </source>
</evidence>
<dbReference type="Proteomes" id="UP001271789">
    <property type="component" value="Unassembled WGS sequence"/>
</dbReference>
<dbReference type="AlphaFoldDB" id="A0AAE4MKU7"/>
<sequence length="227" mass="25557">MKIQKLFLVLILCVGILFSGCIGQQNGTENQQTDVEYINLNSDSINPLNKNITKYELSGYIPKDLKENKSIIWYEKWGNDSRPCFSDEALIEESDLIFYGTVKEVKPSVWSTYSGKTPLFLYFTYPGKRTTGGISGSWEYKSVSSSFTQDTYIYTDIVFEVDDWVMGPATEDVIISVEGGQVGKFAMQGSYANPWNFEPGDKFLVYSKDGEGGRYEIVCGGLFIVNE</sequence>
<proteinExistence type="predicted"/>
<keyword evidence="2" id="KW-1185">Reference proteome</keyword>
<evidence type="ECO:0000313" key="1">
    <source>
        <dbReference type="EMBL" id="MDV0446973.1"/>
    </source>
</evidence>
<protein>
    <recommendedName>
        <fullName evidence="3">Lipoprotein</fullName>
    </recommendedName>
</protein>
<accession>A0AAE4MKU7</accession>
<reference evidence="1" key="1">
    <citation type="submission" date="2023-06" db="EMBL/GenBank/DDBJ databases">
        <title>Genome sequence of Methanosarcinaceae archaeon Ag5.</title>
        <authorList>
            <person name="Protasov E."/>
            <person name="Platt K."/>
            <person name="Poehlein A."/>
            <person name="Daniel R."/>
            <person name="Brune A."/>
        </authorList>
    </citation>
    <scope>NUCLEOTIDE SEQUENCE</scope>
    <source>
        <strain evidence="1">Ag5</strain>
    </source>
</reference>
<dbReference type="RefSeq" id="WP_338099380.1">
    <property type="nucleotide sequence ID" value="NZ_JAWDKD010000015.1"/>
</dbReference>
<dbReference type="PROSITE" id="PS51257">
    <property type="entry name" value="PROKAR_LIPOPROTEIN"/>
    <property type="match status" value="1"/>
</dbReference>
<dbReference type="EMBL" id="JAWDKD010000015">
    <property type="protein sequence ID" value="MDV0446973.1"/>
    <property type="molecule type" value="Genomic_DNA"/>
</dbReference>
<organism evidence="1 2">
    <name type="scientific">Methanolapillus africanus</name>
    <dbReference type="NCBI Taxonomy" id="3028297"/>
    <lineage>
        <taxon>Archaea</taxon>
        <taxon>Methanobacteriati</taxon>
        <taxon>Methanobacteriota</taxon>
        <taxon>Stenosarchaea group</taxon>
        <taxon>Methanomicrobia</taxon>
        <taxon>Methanosarcinales</taxon>
        <taxon>Methanosarcinaceae</taxon>
        <taxon>Methanolapillus</taxon>
    </lineage>
</organism>
<evidence type="ECO:0008006" key="3">
    <source>
        <dbReference type="Google" id="ProtNLM"/>
    </source>
</evidence>